<dbReference type="RefSeq" id="WP_014106795.1">
    <property type="nucleotide sequence ID" value="NZ_NKUF01000066.1"/>
</dbReference>
<gene>
    <name evidence="1" type="ORF">CFR72_15270</name>
</gene>
<accession>A0A318Q803</accession>
<sequence length="148" mass="14379">MVSDALHSKGVAGFDETNWKDNYGRILMEAAGNAGVAALGHGNVAAAGIGTASAGIATSAILPSAVAWAVSETKDRDTEIALANIITNTVASAAGAAGGLAAGGSTSIDALTGAAAASAIQQNNMSQQMAVAVEIAEIASKVLGRVVS</sequence>
<evidence type="ECO:0000313" key="2">
    <source>
        <dbReference type="Proteomes" id="UP000248301"/>
    </source>
</evidence>
<reference evidence="1 2" key="1">
    <citation type="submission" date="2017-07" db="EMBL/GenBank/DDBJ databases">
        <title>A draft genome sequence of Gluconacetobacter entanii LTH 4560.</title>
        <authorList>
            <person name="Skraban J."/>
            <person name="Cleenwerck I."/>
            <person name="Vandamme P."/>
            <person name="Trcek J."/>
        </authorList>
    </citation>
    <scope>NUCLEOTIDE SEQUENCE [LARGE SCALE GENOMIC DNA]</scope>
    <source>
        <strain evidence="1 2">LTH 4560</strain>
    </source>
</reference>
<dbReference type="Proteomes" id="UP000248301">
    <property type="component" value="Unassembled WGS sequence"/>
</dbReference>
<organism evidence="1 2">
    <name type="scientific">Gluconacetobacter entanii</name>
    <dbReference type="NCBI Taxonomy" id="108528"/>
    <lineage>
        <taxon>Bacteria</taxon>
        <taxon>Pseudomonadati</taxon>
        <taxon>Pseudomonadota</taxon>
        <taxon>Alphaproteobacteria</taxon>
        <taxon>Acetobacterales</taxon>
        <taxon>Acetobacteraceae</taxon>
        <taxon>Gluconacetobacter</taxon>
    </lineage>
</organism>
<name>A0A318Q803_9PROT</name>
<protein>
    <submittedName>
        <fullName evidence="1">Uncharacterized protein</fullName>
    </submittedName>
</protein>
<dbReference type="AlphaFoldDB" id="A0A318Q803"/>
<comment type="caution">
    <text evidence="1">The sequence shown here is derived from an EMBL/GenBank/DDBJ whole genome shotgun (WGS) entry which is preliminary data.</text>
</comment>
<evidence type="ECO:0000313" key="1">
    <source>
        <dbReference type="EMBL" id="PYD60937.1"/>
    </source>
</evidence>
<proteinExistence type="predicted"/>
<dbReference type="EMBL" id="NKUF01000066">
    <property type="protein sequence ID" value="PYD60937.1"/>
    <property type="molecule type" value="Genomic_DNA"/>
</dbReference>